<evidence type="ECO:0000256" key="1">
    <source>
        <dbReference type="ARBA" id="ARBA00004259"/>
    </source>
</evidence>
<protein>
    <recommendedName>
        <fullName evidence="4">Nuclear pore protein</fullName>
    </recommendedName>
</protein>
<dbReference type="Pfam" id="PF04097">
    <property type="entry name" value="Nic96"/>
    <property type="match status" value="1"/>
</dbReference>
<reference evidence="5 6" key="1">
    <citation type="journal article" date="2018" name="Mol. Biol. Evol.">
        <title>Analysis of the draft genome of the red seaweed Gracilariopsis chorda provides insights into genome size evolution in Rhodophyta.</title>
        <authorList>
            <person name="Lee J."/>
            <person name="Yang E.C."/>
            <person name="Graf L."/>
            <person name="Yang J.H."/>
            <person name="Qiu H."/>
            <person name="Zel Zion U."/>
            <person name="Chan C.X."/>
            <person name="Stephens T.G."/>
            <person name="Weber A.P.M."/>
            <person name="Boo G.H."/>
            <person name="Boo S.M."/>
            <person name="Kim K.M."/>
            <person name="Shin Y."/>
            <person name="Jung M."/>
            <person name="Lee S.J."/>
            <person name="Yim H.S."/>
            <person name="Lee J.H."/>
            <person name="Bhattacharya D."/>
            <person name="Yoon H.S."/>
        </authorList>
    </citation>
    <scope>NUCLEOTIDE SEQUENCE [LARGE SCALE GENOMIC DNA]</scope>
    <source>
        <strain evidence="5 6">SKKU-2015</strain>
        <tissue evidence="5">Whole body</tissue>
    </source>
</reference>
<dbReference type="GO" id="GO:0005643">
    <property type="term" value="C:nuclear pore"/>
    <property type="evidence" value="ECO:0007669"/>
    <property type="project" value="UniProtKB-SubCell"/>
</dbReference>
<keyword evidence="4" id="KW-0811">Translocation</keyword>
<evidence type="ECO:0000256" key="2">
    <source>
        <dbReference type="ARBA" id="ARBA00010186"/>
    </source>
</evidence>
<comment type="subcellular location">
    <subcellularLocation>
        <location evidence="1">Nucleus envelope</location>
    </subcellularLocation>
    <subcellularLocation>
        <location evidence="4">Nucleus</location>
        <location evidence="4">Nuclear pore complex</location>
    </subcellularLocation>
</comment>
<keyword evidence="4" id="KW-0653">Protein transport</keyword>
<proteinExistence type="inferred from homology"/>
<gene>
    <name evidence="5" type="ORF">BWQ96_06331</name>
</gene>
<keyword evidence="6" id="KW-1185">Reference proteome</keyword>
<keyword evidence="4" id="KW-0472">Membrane</keyword>
<evidence type="ECO:0000313" key="6">
    <source>
        <dbReference type="Proteomes" id="UP000247409"/>
    </source>
</evidence>
<dbReference type="GO" id="GO:0006606">
    <property type="term" value="P:protein import into nucleus"/>
    <property type="evidence" value="ECO:0007669"/>
    <property type="project" value="TreeGrafter"/>
</dbReference>
<dbReference type="Proteomes" id="UP000247409">
    <property type="component" value="Unassembled WGS sequence"/>
</dbReference>
<dbReference type="AlphaFoldDB" id="A0A2V3IP51"/>
<sequence>MEDIVALSNRLRNRQSTSSVIALDAIPPLIRALPQVHAETNRLPHLQSHNAAALRLFSNLGFEVDKLRHAVSRLDSTSFTEAAHVPEAPFRRPDWLAQNALEESRICLNTDLRQISAQEFHKETREASNRLLDKLRSLPIPEALTAIHTPFSVKTRTTTKSPYTPASPATTGVASTHLPYLAAIKAIAQNGDAPSAPSLMHETAVTVGDDGHFVECLAILASVSRYSPPGEPAWPDLVVWGTRVVLEDQFAECIPGLPSKPRMARPAAIIPPIVDFVKHKHTDFLADNIAWATAFYCMRVGHVKAALQVLQDAHLPAEEHTKCFNCLERFVEGGVAIAEAFLKKSRVIQEQGPRINEQHNAECHIPMTPGCLFSEEDHRDLAEEYQRVAWHSRKPFIRLVYVLIARLELLQCFGPATDALPSNLELSKHPTPGKHEEHSLALPEEDVAELLPSVEDYMWFRLWLCRTPAESQMLSVLRNSNFVTQAQIQEDISAYGSAHFDPDGEQPLVYAFVLIASGMYENAFSFLFSHSDERCMQYAIHFAIVLYHLNWMKDEDVFHRQLMEFVTLFSSLYPVEAALYLMILKNAQVLQNCLRELVVSTGEYESLLGRVGLDLESDEPGALAELLTSSSVPLPSSFTQKHLQSVRAEAALYGAVSAASKNEYATASELYSLAGEPVKSIEMVMHNLAEEVHRLSSSGRSLAVAEAKNALKVMNRSSADIPEKVSESLKELVEISKVFEEYWTGRYGRAWDALRRLRILPLTAEGVSESHRPATVVDGRFDPCVGKCLLELLKVGLHIAEYALENDSVACDLEKAMEKASEEYKNEPRIPDASEVKSLCIFAGILGVTDTTVNERLIRIELLLTSVNRDVRV</sequence>
<keyword evidence="4" id="KW-0813">Transport</keyword>
<dbReference type="OrthoDB" id="1918363at2759"/>
<dbReference type="GO" id="GO:0017056">
    <property type="term" value="F:structural constituent of nuclear pore"/>
    <property type="evidence" value="ECO:0007669"/>
    <property type="project" value="InterPro"/>
</dbReference>
<dbReference type="GO" id="GO:0016973">
    <property type="term" value="P:poly(A)+ mRNA export from nucleus"/>
    <property type="evidence" value="ECO:0007669"/>
    <property type="project" value="TreeGrafter"/>
</dbReference>
<dbReference type="PANTHER" id="PTHR11225:SF4">
    <property type="entry name" value="NUCLEAR PORE COMPLEX PROTEIN NUP93"/>
    <property type="match status" value="1"/>
</dbReference>
<comment type="caution">
    <text evidence="5">The sequence shown here is derived from an EMBL/GenBank/DDBJ whole genome shotgun (WGS) entry which is preliminary data.</text>
</comment>
<comment type="similarity">
    <text evidence="2 4">Belongs to the nucleoporin interacting component (NIC) family.</text>
</comment>
<evidence type="ECO:0000313" key="5">
    <source>
        <dbReference type="EMBL" id="PXF43865.1"/>
    </source>
</evidence>
<accession>A0A2V3IP51</accession>
<keyword evidence="3 4" id="KW-0539">Nucleus</keyword>
<dbReference type="STRING" id="448386.A0A2V3IP51"/>
<organism evidence="5 6">
    <name type="scientific">Gracilariopsis chorda</name>
    <dbReference type="NCBI Taxonomy" id="448386"/>
    <lineage>
        <taxon>Eukaryota</taxon>
        <taxon>Rhodophyta</taxon>
        <taxon>Florideophyceae</taxon>
        <taxon>Rhodymeniophycidae</taxon>
        <taxon>Gracilariales</taxon>
        <taxon>Gracilariaceae</taxon>
        <taxon>Gracilariopsis</taxon>
    </lineage>
</organism>
<keyword evidence="4" id="KW-0906">Nuclear pore complex</keyword>
<evidence type="ECO:0000256" key="3">
    <source>
        <dbReference type="ARBA" id="ARBA00023242"/>
    </source>
</evidence>
<evidence type="ECO:0000256" key="4">
    <source>
        <dbReference type="RuleBase" id="RU364035"/>
    </source>
</evidence>
<dbReference type="InterPro" id="IPR007231">
    <property type="entry name" value="Nucleoporin_int_Nup93/Nic96"/>
</dbReference>
<dbReference type="PANTHER" id="PTHR11225">
    <property type="entry name" value="NUCLEAR PORE COMPLEX PROTEIN NUP93 NUCLEOPORIN NUP93 DEAD EYE PROTEIN"/>
    <property type="match status" value="1"/>
</dbReference>
<keyword evidence="4" id="KW-0509">mRNA transport</keyword>
<dbReference type="EMBL" id="NBIV01000108">
    <property type="protein sequence ID" value="PXF43865.1"/>
    <property type="molecule type" value="Genomic_DNA"/>
</dbReference>
<name>A0A2V3IP51_9FLOR</name>